<feature type="domain" description="Cystatin" evidence="2">
    <location>
        <begin position="5"/>
        <end position="95"/>
    </location>
</feature>
<dbReference type="Gene3D" id="3.10.450.10">
    <property type="match status" value="1"/>
</dbReference>
<evidence type="ECO:0000313" key="4">
    <source>
        <dbReference type="RefSeq" id="XP_036674203.3"/>
    </source>
</evidence>
<name>A0AB40A9J0_DROSZ</name>
<dbReference type="PANTHER" id="PTHR12319">
    <property type="entry name" value="CYSTATIN-RELATED"/>
    <property type="match status" value="1"/>
</dbReference>
<evidence type="ECO:0000256" key="1">
    <source>
        <dbReference type="ARBA" id="ARBA00009403"/>
    </source>
</evidence>
<dbReference type="SMART" id="SM00043">
    <property type="entry name" value="CY"/>
    <property type="match status" value="1"/>
</dbReference>
<organism evidence="3 4">
    <name type="scientific">Drosophila suzukii</name>
    <name type="common">Spotted-wing drosophila fruit fly</name>
    <dbReference type="NCBI Taxonomy" id="28584"/>
    <lineage>
        <taxon>Eukaryota</taxon>
        <taxon>Metazoa</taxon>
        <taxon>Ecdysozoa</taxon>
        <taxon>Arthropoda</taxon>
        <taxon>Hexapoda</taxon>
        <taxon>Insecta</taxon>
        <taxon>Pterygota</taxon>
        <taxon>Neoptera</taxon>
        <taxon>Endopterygota</taxon>
        <taxon>Diptera</taxon>
        <taxon>Brachycera</taxon>
        <taxon>Muscomorpha</taxon>
        <taxon>Ephydroidea</taxon>
        <taxon>Drosophilidae</taxon>
        <taxon>Drosophila</taxon>
        <taxon>Sophophora</taxon>
    </lineage>
</organism>
<evidence type="ECO:0000259" key="2">
    <source>
        <dbReference type="SMART" id="SM00043"/>
    </source>
</evidence>
<dbReference type="Proteomes" id="UP001652628">
    <property type="component" value="Chromosome 3"/>
</dbReference>
<dbReference type="InterPro" id="IPR053128">
    <property type="entry name" value="Cystatin-like"/>
</dbReference>
<accession>A0AB40A9J0</accession>
<dbReference type="AlphaFoldDB" id="A0AB40A9J0"/>
<gene>
    <name evidence="4" type="primary">LOC118877890</name>
</gene>
<dbReference type="PROSITE" id="PS00287">
    <property type="entry name" value="CYSTATIN"/>
    <property type="match status" value="1"/>
</dbReference>
<dbReference type="GeneID" id="118877890"/>
<sequence>MSTGPIVGGITQLEGDRKKEALDLLNTTLTQLAAGDGPIYKVIKVISVTGQVVAGTLNTYEVELDNGSVKKQATVKIWTQPWLKEDGTNIKIKIAGEDGELDRTF</sequence>
<dbReference type="InterPro" id="IPR018073">
    <property type="entry name" value="Prot_inh_cystat_CS"/>
</dbReference>
<dbReference type="RefSeq" id="XP_036674203.3">
    <property type="nucleotide sequence ID" value="XM_036818308.3"/>
</dbReference>
<reference evidence="4" key="1">
    <citation type="submission" date="2025-08" db="UniProtKB">
        <authorList>
            <consortium name="RefSeq"/>
        </authorList>
    </citation>
    <scope>IDENTIFICATION</scope>
</reference>
<dbReference type="GO" id="GO:0004869">
    <property type="term" value="F:cysteine-type endopeptidase inhibitor activity"/>
    <property type="evidence" value="ECO:0007669"/>
    <property type="project" value="InterPro"/>
</dbReference>
<dbReference type="Pfam" id="PF00031">
    <property type="entry name" value="Cystatin"/>
    <property type="match status" value="1"/>
</dbReference>
<protein>
    <submittedName>
        <fullName evidence="4">Cystatin-like protein</fullName>
    </submittedName>
</protein>
<dbReference type="InterPro" id="IPR000010">
    <property type="entry name" value="Cystatin_dom"/>
</dbReference>
<comment type="similarity">
    <text evidence="1">Belongs to the cystatin family.</text>
</comment>
<dbReference type="InterPro" id="IPR046350">
    <property type="entry name" value="Cystatin_sf"/>
</dbReference>
<dbReference type="PANTHER" id="PTHR12319:SF2">
    <property type="entry name" value="CYSTATIN-LIKE PROTEIN-RELATED"/>
    <property type="match status" value="1"/>
</dbReference>
<dbReference type="SUPFAM" id="SSF54403">
    <property type="entry name" value="Cystatin/monellin"/>
    <property type="match status" value="1"/>
</dbReference>
<proteinExistence type="inferred from homology"/>
<keyword evidence="3" id="KW-1185">Reference proteome</keyword>
<dbReference type="CDD" id="cd00042">
    <property type="entry name" value="CY"/>
    <property type="match status" value="1"/>
</dbReference>
<evidence type="ECO:0000313" key="3">
    <source>
        <dbReference type="Proteomes" id="UP001652628"/>
    </source>
</evidence>